<evidence type="ECO:0000259" key="5">
    <source>
        <dbReference type="Pfam" id="PF00112"/>
    </source>
</evidence>
<reference evidence="8" key="1">
    <citation type="submission" date="2016-06" db="UniProtKB">
        <authorList>
            <consortium name="WormBaseParasite"/>
        </authorList>
    </citation>
    <scope>IDENTIFICATION</scope>
</reference>
<evidence type="ECO:0000313" key="6">
    <source>
        <dbReference type="EMBL" id="VDO86344.1"/>
    </source>
</evidence>
<dbReference type="Gene3D" id="3.90.70.10">
    <property type="entry name" value="Cysteine proteinases"/>
    <property type="match status" value="1"/>
</dbReference>
<sequence>MRAVFVLCLISMAYGAYYEEMYHRLKNDVSKMRAEMTWKMGMNKRFRGMSEEQLRAMSGATFDGLEELPVKKSFRRNLDLPKSFDARDHWPNCKYIPFIRDQSNCGSCWAVSTASVMTDRHCIASSGRDQPYISDEYVLSCCGPECGRG</sequence>
<dbReference type="GO" id="GO:0008234">
    <property type="term" value="F:cysteine-type peptidase activity"/>
    <property type="evidence" value="ECO:0007669"/>
    <property type="project" value="UniProtKB-KW"/>
</dbReference>
<keyword evidence="3" id="KW-0788">Thiol protease</keyword>
<dbReference type="OrthoDB" id="5850821at2759"/>
<dbReference type="AlphaFoldDB" id="A0A183IAJ8"/>
<evidence type="ECO:0000256" key="2">
    <source>
        <dbReference type="ARBA" id="ARBA00022801"/>
    </source>
</evidence>
<protein>
    <submittedName>
        <fullName evidence="8">Pept_C1 domain-containing protein</fullName>
    </submittedName>
</protein>
<dbReference type="Pfam" id="PF00112">
    <property type="entry name" value="Peptidase_C1"/>
    <property type="match status" value="1"/>
</dbReference>
<accession>A0A183IAJ8</accession>
<keyword evidence="4" id="KW-0732">Signal</keyword>
<dbReference type="GO" id="GO:0006508">
    <property type="term" value="P:proteolysis"/>
    <property type="evidence" value="ECO:0007669"/>
    <property type="project" value="UniProtKB-KW"/>
</dbReference>
<feature type="domain" description="Peptidase C1A papain C-terminal" evidence="5">
    <location>
        <begin position="80"/>
        <end position="145"/>
    </location>
</feature>
<dbReference type="Proteomes" id="UP000270296">
    <property type="component" value="Unassembled WGS sequence"/>
</dbReference>
<dbReference type="SUPFAM" id="SSF54001">
    <property type="entry name" value="Cysteine proteinases"/>
    <property type="match status" value="1"/>
</dbReference>
<evidence type="ECO:0000256" key="3">
    <source>
        <dbReference type="ARBA" id="ARBA00022807"/>
    </source>
</evidence>
<dbReference type="InterPro" id="IPR000668">
    <property type="entry name" value="Peptidase_C1A_C"/>
</dbReference>
<evidence type="ECO:0000313" key="7">
    <source>
        <dbReference type="Proteomes" id="UP000270296"/>
    </source>
</evidence>
<organism evidence="8">
    <name type="scientific">Soboliphyme baturini</name>
    <dbReference type="NCBI Taxonomy" id="241478"/>
    <lineage>
        <taxon>Eukaryota</taxon>
        <taxon>Metazoa</taxon>
        <taxon>Ecdysozoa</taxon>
        <taxon>Nematoda</taxon>
        <taxon>Enoplea</taxon>
        <taxon>Dorylaimia</taxon>
        <taxon>Dioctophymatida</taxon>
        <taxon>Dioctophymatoidea</taxon>
        <taxon>Soboliphymatidae</taxon>
        <taxon>Soboliphyme</taxon>
    </lineage>
</organism>
<evidence type="ECO:0000313" key="8">
    <source>
        <dbReference type="WBParaSite" id="SBAD_0000066501-mRNA-1"/>
    </source>
</evidence>
<keyword evidence="2" id="KW-0378">Hydrolase</keyword>
<dbReference type="InterPro" id="IPR038765">
    <property type="entry name" value="Papain-like_cys_pep_sf"/>
</dbReference>
<dbReference type="WBParaSite" id="SBAD_0000066501-mRNA-1">
    <property type="protein sequence ID" value="SBAD_0000066501-mRNA-1"/>
    <property type="gene ID" value="SBAD_0000066501"/>
</dbReference>
<name>A0A183IAJ8_9BILA</name>
<keyword evidence="1" id="KW-0645">Protease</keyword>
<feature type="signal peptide" evidence="4">
    <location>
        <begin position="1"/>
        <end position="15"/>
    </location>
</feature>
<gene>
    <name evidence="6" type="ORF">SBAD_LOCUS642</name>
</gene>
<keyword evidence="7" id="KW-1185">Reference proteome</keyword>
<dbReference type="InterPro" id="IPR000169">
    <property type="entry name" value="Pept_cys_AS"/>
</dbReference>
<feature type="chain" id="PRO_5043139895" evidence="4">
    <location>
        <begin position="16"/>
        <end position="149"/>
    </location>
</feature>
<evidence type="ECO:0000256" key="1">
    <source>
        <dbReference type="ARBA" id="ARBA00022670"/>
    </source>
</evidence>
<dbReference type="PROSITE" id="PS00139">
    <property type="entry name" value="THIOL_PROTEASE_CYS"/>
    <property type="match status" value="1"/>
</dbReference>
<dbReference type="EMBL" id="UZAM01002507">
    <property type="protein sequence ID" value="VDO86344.1"/>
    <property type="molecule type" value="Genomic_DNA"/>
</dbReference>
<evidence type="ECO:0000256" key="4">
    <source>
        <dbReference type="SAM" id="SignalP"/>
    </source>
</evidence>
<proteinExistence type="predicted"/>
<reference evidence="6 7" key="2">
    <citation type="submission" date="2018-11" db="EMBL/GenBank/DDBJ databases">
        <authorList>
            <consortium name="Pathogen Informatics"/>
        </authorList>
    </citation>
    <scope>NUCLEOTIDE SEQUENCE [LARGE SCALE GENOMIC DNA]</scope>
</reference>